<comment type="caution">
    <text evidence="3">The sequence shown here is derived from an EMBL/GenBank/DDBJ whole genome shotgun (WGS) entry which is preliminary data.</text>
</comment>
<evidence type="ECO:0000313" key="3">
    <source>
        <dbReference type="EMBL" id="KAH9416789.1"/>
    </source>
</evidence>
<protein>
    <recommendedName>
        <fullName evidence="5">BZIP domain-containing protein</fullName>
    </recommendedName>
</protein>
<feature type="compositionally biased region" description="Low complexity" evidence="2">
    <location>
        <begin position="90"/>
        <end position="108"/>
    </location>
</feature>
<reference evidence="3 4" key="1">
    <citation type="journal article" date="2018" name="J. Allergy Clin. Immunol.">
        <title>High-quality assembly of Dermatophagoides pteronyssinus genome and transcriptome reveals a wide range of novel allergens.</title>
        <authorList>
            <person name="Liu X.Y."/>
            <person name="Yang K.Y."/>
            <person name="Wang M.Q."/>
            <person name="Kwok J.S."/>
            <person name="Zeng X."/>
            <person name="Yang Z."/>
            <person name="Xiao X.J."/>
            <person name="Lau C.P."/>
            <person name="Li Y."/>
            <person name="Huang Z.M."/>
            <person name="Ba J.G."/>
            <person name="Yim A.K."/>
            <person name="Ouyang C.Y."/>
            <person name="Ngai S.M."/>
            <person name="Chan T.F."/>
            <person name="Leung E.L."/>
            <person name="Liu L."/>
            <person name="Liu Z.G."/>
            <person name="Tsui S.K."/>
        </authorList>
    </citation>
    <scope>NUCLEOTIDE SEQUENCE [LARGE SCALE GENOMIC DNA]</scope>
    <source>
        <strain evidence="3">Derp</strain>
    </source>
</reference>
<sequence>MANVEFYNGVGGHNDNYQEQTLVTSIYPNIINDENFSFERNVQFVENIAHQLQQNDDINGGVGSGDINDGQFNVDDDILSQYSLSSTILSNNQQQQSDQQSIISSNNGKRSKKSGKDNNRMVCMNANAIAARQNRAKKKNEMQALIDRNQELEQKNSQLKNLYDKMADLLDMTRKRQEYLESIVKQTPQILELIQHMKKLPTIKLNSFLLNLSTTLTHSFYKS</sequence>
<keyword evidence="4" id="KW-1185">Reference proteome</keyword>
<reference evidence="3 4" key="2">
    <citation type="journal article" date="2022" name="Mol. Biol. Evol.">
        <title>Comparative Genomics Reveals Insights into the Divergent Evolution of Astigmatic Mites and Household Pest Adaptations.</title>
        <authorList>
            <person name="Xiong Q."/>
            <person name="Wan A.T."/>
            <person name="Liu X."/>
            <person name="Fung C.S."/>
            <person name="Xiao X."/>
            <person name="Malainual N."/>
            <person name="Hou J."/>
            <person name="Wang L."/>
            <person name="Wang M."/>
            <person name="Yang K.Y."/>
            <person name="Cui Y."/>
            <person name="Leung E.L."/>
            <person name="Nong W."/>
            <person name="Shin S.K."/>
            <person name="Au S.W."/>
            <person name="Jeong K.Y."/>
            <person name="Chew F.T."/>
            <person name="Hui J.H."/>
            <person name="Leung T.F."/>
            <person name="Tungtrongchitr A."/>
            <person name="Zhong N."/>
            <person name="Liu Z."/>
            <person name="Tsui S.K."/>
        </authorList>
    </citation>
    <scope>NUCLEOTIDE SEQUENCE [LARGE SCALE GENOMIC DNA]</scope>
    <source>
        <strain evidence="3">Derp</strain>
    </source>
</reference>
<gene>
    <name evidence="3" type="ORF">DERP_011904</name>
</gene>
<evidence type="ECO:0000256" key="1">
    <source>
        <dbReference type="SAM" id="Coils"/>
    </source>
</evidence>
<name>A0ABQ8J2J5_DERPT</name>
<feature type="region of interest" description="Disordered" evidence="2">
    <location>
        <begin position="89"/>
        <end position="120"/>
    </location>
</feature>
<organism evidence="3 4">
    <name type="scientific">Dermatophagoides pteronyssinus</name>
    <name type="common">European house dust mite</name>
    <dbReference type="NCBI Taxonomy" id="6956"/>
    <lineage>
        <taxon>Eukaryota</taxon>
        <taxon>Metazoa</taxon>
        <taxon>Ecdysozoa</taxon>
        <taxon>Arthropoda</taxon>
        <taxon>Chelicerata</taxon>
        <taxon>Arachnida</taxon>
        <taxon>Acari</taxon>
        <taxon>Acariformes</taxon>
        <taxon>Sarcoptiformes</taxon>
        <taxon>Astigmata</taxon>
        <taxon>Psoroptidia</taxon>
        <taxon>Analgoidea</taxon>
        <taxon>Pyroglyphidae</taxon>
        <taxon>Dermatophagoidinae</taxon>
        <taxon>Dermatophagoides</taxon>
    </lineage>
</organism>
<keyword evidence="1" id="KW-0175">Coiled coil</keyword>
<feature type="coiled-coil region" evidence="1">
    <location>
        <begin position="128"/>
        <end position="172"/>
    </location>
</feature>
<accession>A0ABQ8J2J5</accession>
<dbReference type="Proteomes" id="UP000887458">
    <property type="component" value="Unassembled WGS sequence"/>
</dbReference>
<proteinExistence type="predicted"/>
<evidence type="ECO:0000313" key="4">
    <source>
        <dbReference type="Proteomes" id="UP000887458"/>
    </source>
</evidence>
<dbReference type="EMBL" id="NJHN03000086">
    <property type="protein sequence ID" value="KAH9416789.1"/>
    <property type="molecule type" value="Genomic_DNA"/>
</dbReference>
<evidence type="ECO:0008006" key="5">
    <source>
        <dbReference type="Google" id="ProtNLM"/>
    </source>
</evidence>
<evidence type="ECO:0000256" key="2">
    <source>
        <dbReference type="SAM" id="MobiDB-lite"/>
    </source>
</evidence>